<dbReference type="Gene3D" id="3.60.10.10">
    <property type="entry name" value="Endonuclease/exonuclease/phosphatase"/>
    <property type="match status" value="1"/>
</dbReference>
<dbReference type="EC" id="3.1.4.12" evidence="5"/>
<dbReference type="PANTHER" id="PTHR16320:SF24">
    <property type="entry name" value="PHOSPHODIESTERASE, PUTATIVE-RELATED"/>
    <property type="match status" value="1"/>
</dbReference>
<sequence length="387" mass="43007">MKLKVVTLNCWGVFTPLACEKRHERLAAIADVMSEGENDIVFLQEIWTDGDYDKIRKKMLKSYPHSQYFHSNLIGSGCCIFCRYPIEETFFYRYSANGFPHRLQHGDWFGGKGVGMARIRLPGDLTLACYVTHLHAQYSREKDEYLPHRVSQAHELSTFLRLTSAGADAALLCGDLNLSPDTLGLRLLLANSGLKDAWIEHAGAAACEDKEGVTCDRPGNSFTSKLKPFPERLDYVLFGSTAGTRIDCLDCRLALGKVPGQSYNYSDHEAVQAEFELTRSVTQPAVLGPNLAARRDLLTRCLPVMQDGVSAAKRDRIYFAGCLLLALVLLFCASNLLGAGFLGLPIIVADSIYIFFLVWTIIVVKQAEIRAMTNTLHGMERLLAAED</sequence>
<evidence type="ECO:0000256" key="3">
    <source>
        <dbReference type="ARBA" id="ARBA00004991"/>
    </source>
</evidence>
<organism evidence="14 15">
    <name type="scientific">Macrostomum lignano</name>
    <dbReference type="NCBI Taxonomy" id="282301"/>
    <lineage>
        <taxon>Eukaryota</taxon>
        <taxon>Metazoa</taxon>
        <taxon>Spiralia</taxon>
        <taxon>Lophotrochozoa</taxon>
        <taxon>Platyhelminthes</taxon>
        <taxon>Rhabditophora</taxon>
        <taxon>Macrostomorpha</taxon>
        <taxon>Macrostomida</taxon>
        <taxon>Macrostomidae</taxon>
        <taxon>Macrostomum</taxon>
    </lineage>
</organism>
<evidence type="ECO:0000256" key="10">
    <source>
        <dbReference type="ARBA" id="ARBA00022919"/>
    </source>
</evidence>
<dbReference type="PANTHER" id="PTHR16320">
    <property type="entry name" value="SPHINGOMYELINASE FAMILY MEMBER"/>
    <property type="match status" value="1"/>
</dbReference>
<keyword evidence="14" id="KW-1185">Reference proteome</keyword>
<comment type="pathway">
    <text evidence="3">Sphingolipid metabolism.</text>
</comment>
<evidence type="ECO:0000256" key="7">
    <source>
        <dbReference type="ARBA" id="ARBA00022723"/>
    </source>
</evidence>
<keyword evidence="9" id="KW-0460">Magnesium</keyword>
<evidence type="ECO:0000256" key="11">
    <source>
        <dbReference type="ARBA" id="ARBA00022989"/>
    </source>
</evidence>
<dbReference type="InterPro" id="IPR036691">
    <property type="entry name" value="Endo/exonu/phosph_ase_sf"/>
</dbReference>
<keyword evidence="10" id="KW-0746">Sphingolipid metabolism</keyword>
<evidence type="ECO:0000256" key="13">
    <source>
        <dbReference type="ARBA" id="ARBA00023136"/>
    </source>
</evidence>
<evidence type="ECO:0000313" key="15">
    <source>
        <dbReference type="WBParaSite" id="maker-uti_cns_0004938-snap-gene-0.6-mRNA-1"/>
    </source>
</evidence>
<evidence type="ECO:0000256" key="8">
    <source>
        <dbReference type="ARBA" id="ARBA00022801"/>
    </source>
</evidence>
<dbReference type="GO" id="GO:0016020">
    <property type="term" value="C:membrane"/>
    <property type="evidence" value="ECO:0007669"/>
    <property type="project" value="UniProtKB-SubCell"/>
</dbReference>
<dbReference type="SUPFAM" id="SSF56219">
    <property type="entry name" value="DNase I-like"/>
    <property type="match status" value="1"/>
</dbReference>
<dbReference type="AlphaFoldDB" id="A0A1I8H975"/>
<dbReference type="STRING" id="282301.A0A1I8H975"/>
<comment type="subcellular location">
    <subcellularLocation>
        <location evidence="1">Membrane</location>
        <topology evidence="1">Multi-pass membrane protein</topology>
    </subcellularLocation>
</comment>
<name>A0A1I8H975_9PLAT</name>
<reference evidence="15" key="1">
    <citation type="submission" date="2016-11" db="UniProtKB">
        <authorList>
            <consortium name="WormBaseParasite"/>
        </authorList>
    </citation>
    <scope>IDENTIFICATION</scope>
</reference>
<keyword evidence="8" id="KW-0378">Hydrolase</keyword>
<dbReference type="GO" id="GO:0006665">
    <property type="term" value="P:sphingolipid metabolic process"/>
    <property type="evidence" value="ECO:0007669"/>
    <property type="project" value="UniProtKB-KW"/>
</dbReference>
<keyword evidence="11" id="KW-1133">Transmembrane helix</keyword>
<dbReference type="GO" id="GO:0046872">
    <property type="term" value="F:metal ion binding"/>
    <property type="evidence" value="ECO:0007669"/>
    <property type="project" value="UniProtKB-KW"/>
</dbReference>
<keyword evidence="12" id="KW-0443">Lipid metabolism</keyword>
<dbReference type="OrthoDB" id="387657at2759"/>
<accession>A0A1I8H975</accession>
<evidence type="ECO:0000256" key="9">
    <source>
        <dbReference type="ARBA" id="ARBA00022842"/>
    </source>
</evidence>
<comment type="similarity">
    <text evidence="4">Belongs to the neutral sphingomyelinase family.</text>
</comment>
<evidence type="ECO:0000256" key="12">
    <source>
        <dbReference type="ARBA" id="ARBA00023098"/>
    </source>
</evidence>
<dbReference type="InterPro" id="IPR038772">
    <property type="entry name" value="Sph/SMPD2-like"/>
</dbReference>
<keyword evidence="6" id="KW-0812">Transmembrane</keyword>
<dbReference type="GO" id="GO:0004767">
    <property type="term" value="F:sphingomyelin phosphodiesterase activity"/>
    <property type="evidence" value="ECO:0007669"/>
    <property type="project" value="UniProtKB-EC"/>
</dbReference>
<evidence type="ECO:0000256" key="1">
    <source>
        <dbReference type="ARBA" id="ARBA00004141"/>
    </source>
</evidence>
<dbReference type="Pfam" id="PF03372">
    <property type="entry name" value="Exo_endo_phos"/>
    <property type="match status" value="1"/>
</dbReference>
<dbReference type="Proteomes" id="UP000095280">
    <property type="component" value="Unplaced"/>
</dbReference>
<evidence type="ECO:0000256" key="6">
    <source>
        <dbReference type="ARBA" id="ARBA00022692"/>
    </source>
</evidence>
<comment type="pathway">
    <text evidence="2">Lipid metabolism; sphingolipid metabolism.</text>
</comment>
<protein>
    <recommendedName>
        <fullName evidence="5">sphingomyelin phosphodiesterase</fullName>
        <ecNumber evidence="5">3.1.4.12</ecNumber>
    </recommendedName>
</protein>
<evidence type="ECO:0000256" key="4">
    <source>
        <dbReference type="ARBA" id="ARBA00006335"/>
    </source>
</evidence>
<evidence type="ECO:0000256" key="5">
    <source>
        <dbReference type="ARBA" id="ARBA00012369"/>
    </source>
</evidence>
<dbReference type="WBParaSite" id="maker-uti_cns_0004938-snap-gene-0.6-mRNA-1">
    <property type="protein sequence ID" value="maker-uti_cns_0004938-snap-gene-0.6-mRNA-1"/>
    <property type="gene ID" value="maker-uti_cns_0004938-snap-gene-0.6"/>
</dbReference>
<dbReference type="InterPro" id="IPR005135">
    <property type="entry name" value="Endo/exonuclease/phosphatase"/>
</dbReference>
<evidence type="ECO:0000313" key="14">
    <source>
        <dbReference type="Proteomes" id="UP000095280"/>
    </source>
</evidence>
<keyword evidence="13" id="KW-0472">Membrane</keyword>
<evidence type="ECO:0000256" key="2">
    <source>
        <dbReference type="ARBA" id="ARBA00004760"/>
    </source>
</evidence>
<proteinExistence type="inferred from homology"/>
<keyword evidence="7" id="KW-0479">Metal-binding</keyword>